<reference evidence="9 10" key="1">
    <citation type="journal article" date="2014" name="Antonie Van Leeuwenhoek">
        <title>Oenococcus alcoholitolerans sp. nov., a lactic acid bacteria isolated from cachaca and ethanol fermentation processes.</title>
        <authorList>
            <person name="Badotti F."/>
            <person name="Moreira A.P."/>
            <person name="Tonon L.A."/>
            <person name="de Lucena B.T."/>
            <person name="Gomes Fde C."/>
            <person name="Kruger R."/>
            <person name="Thompson C.C."/>
            <person name="de Morais M.A.Jr."/>
            <person name="Rosa C.A."/>
            <person name="Thompson F.L."/>
        </authorList>
    </citation>
    <scope>NUCLEOTIDE SEQUENCE [LARGE SCALE GENOMIC DNA]</scope>
    <source>
        <strain evidence="9 10">UFRJ-M7.2.18</strain>
    </source>
</reference>
<dbReference type="SMART" id="SM00387">
    <property type="entry name" value="HATPase_c"/>
    <property type="match status" value="1"/>
</dbReference>
<dbReference type="Gene3D" id="3.30.565.10">
    <property type="entry name" value="Histidine kinase-like ATPase, C-terminal domain"/>
    <property type="match status" value="1"/>
</dbReference>
<evidence type="ECO:0000256" key="4">
    <source>
        <dbReference type="ARBA" id="ARBA00022553"/>
    </source>
</evidence>
<evidence type="ECO:0000256" key="7">
    <source>
        <dbReference type="ARBA" id="ARBA00023012"/>
    </source>
</evidence>
<dbReference type="PANTHER" id="PTHR45453">
    <property type="entry name" value="PHOSPHATE REGULON SENSOR PROTEIN PHOR"/>
    <property type="match status" value="1"/>
</dbReference>
<keyword evidence="10" id="KW-1185">Reference proteome</keyword>
<dbReference type="InterPro" id="IPR050351">
    <property type="entry name" value="BphY/WalK/GraS-like"/>
</dbReference>
<dbReference type="InterPro" id="IPR003594">
    <property type="entry name" value="HATPase_dom"/>
</dbReference>
<dbReference type="InterPro" id="IPR004358">
    <property type="entry name" value="Sig_transdc_His_kin-like_C"/>
</dbReference>
<accession>A0ABR4XQU1</accession>
<sequence length="113" mass="12527">MIVILLDNALKYTDEGDSISLFAGRDKNNLIIKVSDTGMGISSKGKKRVFDRFYREEKSGNRKTGGTGLGLSIAKWIVDAFKGKITISDNSPKGTIFKVTLPKLKMREKNSKK</sequence>
<keyword evidence="7" id="KW-0902">Two-component regulatory system</keyword>
<evidence type="ECO:0000256" key="5">
    <source>
        <dbReference type="ARBA" id="ARBA00022679"/>
    </source>
</evidence>
<feature type="domain" description="Histidine kinase" evidence="8">
    <location>
        <begin position="1"/>
        <end position="105"/>
    </location>
</feature>
<gene>
    <name evidence="9" type="ORF">Q757_06005</name>
</gene>
<dbReference type="Pfam" id="PF02518">
    <property type="entry name" value="HATPase_c"/>
    <property type="match status" value="1"/>
</dbReference>
<keyword evidence="5" id="KW-0808">Transferase</keyword>
<evidence type="ECO:0000256" key="2">
    <source>
        <dbReference type="ARBA" id="ARBA00004370"/>
    </source>
</evidence>
<proteinExistence type="predicted"/>
<dbReference type="InterPro" id="IPR005467">
    <property type="entry name" value="His_kinase_dom"/>
</dbReference>
<dbReference type="EMBL" id="AXCV01000271">
    <property type="protein sequence ID" value="KGO31635.1"/>
    <property type="molecule type" value="Genomic_DNA"/>
</dbReference>
<comment type="catalytic activity">
    <reaction evidence="1">
        <text>ATP + protein L-histidine = ADP + protein N-phospho-L-histidine.</text>
        <dbReference type="EC" id="2.7.13.3"/>
    </reaction>
</comment>
<evidence type="ECO:0000256" key="1">
    <source>
        <dbReference type="ARBA" id="ARBA00000085"/>
    </source>
</evidence>
<evidence type="ECO:0000313" key="9">
    <source>
        <dbReference type="EMBL" id="KGO31635.1"/>
    </source>
</evidence>
<organism evidence="9 10">
    <name type="scientific">Oenococcus alcoholitolerans</name>
    <dbReference type="NCBI Taxonomy" id="931074"/>
    <lineage>
        <taxon>Bacteria</taxon>
        <taxon>Bacillati</taxon>
        <taxon>Bacillota</taxon>
        <taxon>Bacilli</taxon>
        <taxon>Lactobacillales</taxon>
        <taxon>Lactobacillaceae</taxon>
        <taxon>Oenococcus</taxon>
    </lineage>
</organism>
<evidence type="ECO:0000259" key="8">
    <source>
        <dbReference type="PROSITE" id="PS50109"/>
    </source>
</evidence>
<keyword evidence="6" id="KW-0418">Kinase</keyword>
<dbReference type="PANTHER" id="PTHR45453:SF1">
    <property type="entry name" value="PHOSPHATE REGULON SENSOR PROTEIN PHOR"/>
    <property type="match status" value="1"/>
</dbReference>
<dbReference type="PRINTS" id="PR00344">
    <property type="entry name" value="BCTRLSENSOR"/>
</dbReference>
<comment type="caution">
    <text evidence="9">The sequence shown here is derived from an EMBL/GenBank/DDBJ whole genome shotgun (WGS) entry which is preliminary data.</text>
</comment>
<evidence type="ECO:0000256" key="6">
    <source>
        <dbReference type="ARBA" id="ARBA00022777"/>
    </source>
</evidence>
<dbReference type="InterPro" id="IPR036890">
    <property type="entry name" value="HATPase_C_sf"/>
</dbReference>
<protein>
    <recommendedName>
        <fullName evidence="3">histidine kinase</fullName>
        <ecNumber evidence="3">2.7.13.3</ecNumber>
    </recommendedName>
</protein>
<keyword evidence="4" id="KW-0597">Phosphoprotein</keyword>
<dbReference type="EC" id="2.7.13.3" evidence="3"/>
<evidence type="ECO:0000313" key="10">
    <source>
        <dbReference type="Proteomes" id="UP000030023"/>
    </source>
</evidence>
<dbReference type="PROSITE" id="PS50109">
    <property type="entry name" value="HIS_KIN"/>
    <property type="match status" value="1"/>
</dbReference>
<comment type="subcellular location">
    <subcellularLocation>
        <location evidence="2">Membrane</location>
    </subcellularLocation>
</comment>
<dbReference type="Proteomes" id="UP000030023">
    <property type="component" value="Unassembled WGS sequence"/>
</dbReference>
<dbReference type="SUPFAM" id="SSF55874">
    <property type="entry name" value="ATPase domain of HSP90 chaperone/DNA topoisomerase II/histidine kinase"/>
    <property type="match status" value="1"/>
</dbReference>
<name>A0ABR4XQU1_9LACO</name>
<evidence type="ECO:0000256" key="3">
    <source>
        <dbReference type="ARBA" id="ARBA00012438"/>
    </source>
</evidence>